<keyword evidence="1" id="KW-1133">Transmembrane helix</keyword>
<feature type="transmembrane region" description="Helical" evidence="1">
    <location>
        <begin position="154"/>
        <end position="171"/>
    </location>
</feature>
<reference evidence="2 3" key="1">
    <citation type="submission" date="2024-04" db="EMBL/GenBank/DDBJ databases">
        <title>Okeanomitos corallinicola gen. &amp; sp. nov. (Nostocales, Cyanobacteria), a new toxic marine heterocyst-forming cyanobacterium from a coral reef.</title>
        <authorList>
            <person name="Li H."/>
            <person name="Li R."/>
            <person name="Kang J."/>
            <person name="Hii K.S."/>
            <person name="Mohamed H.F."/>
            <person name="Xu X."/>
            <person name="Luo Z."/>
        </authorList>
    </citation>
    <scope>NUCLEOTIDE SEQUENCE [LARGE SCALE GENOMIC DNA]</scope>
    <source>
        <strain evidence="2 3">TIOX110</strain>
    </source>
</reference>
<proteinExistence type="predicted"/>
<accession>A0ABZ2UQI0</accession>
<dbReference type="PANTHER" id="PTHR12922">
    <property type="entry name" value="UBIQUINONE BIOSYNTHESIS PROTEIN"/>
    <property type="match status" value="1"/>
</dbReference>
<gene>
    <name evidence="2" type="ORF">WJM97_17070</name>
</gene>
<evidence type="ECO:0000313" key="3">
    <source>
        <dbReference type="Proteomes" id="UP001483337"/>
    </source>
</evidence>
<evidence type="ECO:0000313" key="2">
    <source>
        <dbReference type="EMBL" id="WZB87080.1"/>
    </source>
</evidence>
<dbReference type="RefSeq" id="WP_353929994.1">
    <property type="nucleotide sequence ID" value="NZ_CP150886.1"/>
</dbReference>
<dbReference type="Pfam" id="PF05019">
    <property type="entry name" value="Coq4"/>
    <property type="match status" value="1"/>
</dbReference>
<protein>
    <submittedName>
        <fullName evidence="2">Coq4 family protein</fullName>
    </submittedName>
</protein>
<evidence type="ECO:0000256" key="1">
    <source>
        <dbReference type="SAM" id="Phobius"/>
    </source>
</evidence>
<keyword evidence="1" id="KW-0472">Membrane</keyword>
<dbReference type="InterPro" id="IPR007715">
    <property type="entry name" value="Coq4"/>
</dbReference>
<keyword evidence="3" id="KW-1185">Reference proteome</keyword>
<dbReference type="Proteomes" id="UP001483337">
    <property type="component" value="Chromosome"/>
</dbReference>
<dbReference type="EMBL" id="CP150886">
    <property type="protein sequence ID" value="WZB87080.1"/>
    <property type="molecule type" value="Genomic_DNA"/>
</dbReference>
<dbReference type="PANTHER" id="PTHR12922:SF7">
    <property type="entry name" value="UBIQUINONE BIOSYNTHESIS PROTEIN COQ4 HOMOLOG, MITOCHONDRIAL"/>
    <property type="match status" value="1"/>
</dbReference>
<organism evidence="2 3">
    <name type="scientific">Okeanomitos corallinicola TIOX110</name>
    <dbReference type="NCBI Taxonomy" id="3133117"/>
    <lineage>
        <taxon>Bacteria</taxon>
        <taxon>Bacillati</taxon>
        <taxon>Cyanobacteriota</taxon>
        <taxon>Cyanophyceae</taxon>
        <taxon>Nostocales</taxon>
        <taxon>Aphanizomenonaceae</taxon>
        <taxon>Okeanomitos</taxon>
    </lineage>
</organism>
<sequence length="222" mass="25329">MDNLITYNNDKGLLAYIQFLSSKAVKTQYDGTDPVFDFEDALDQTEIAHLTIDELKKNPEINSLFTERWLPAPINLDELSKLPQGTLGYTYAQEMKARGFDPNFYKTVPVVDDISYLKMLWRTTHDIYHVVAGFDTDVVGELGLQAFILAQTPIPISIMLVSFSMVLISLYQPTKFKPLMAEISRGYHLGSHTPIKFITQKWDQFWNVPVTEIRAQLGMNSI</sequence>
<name>A0ABZ2UQI0_9CYAN</name>
<keyword evidence="1" id="KW-0812">Transmembrane</keyword>